<dbReference type="Gene3D" id="3.90.550.10">
    <property type="entry name" value="Spore Coat Polysaccharide Biosynthesis Protein SpsA, Chain A"/>
    <property type="match status" value="1"/>
</dbReference>
<dbReference type="Proteomes" id="UP001416393">
    <property type="component" value="Unassembled WGS sequence"/>
</dbReference>
<dbReference type="Pfam" id="PF00535">
    <property type="entry name" value="Glycos_transf_2"/>
    <property type="match status" value="1"/>
</dbReference>
<organism evidence="2 3">
    <name type="scientific">Mariniflexile soesokkakense</name>
    <dbReference type="NCBI Taxonomy" id="1343160"/>
    <lineage>
        <taxon>Bacteria</taxon>
        <taxon>Pseudomonadati</taxon>
        <taxon>Bacteroidota</taxon>
        <taxon>Flavobacteriia</taxon>
        <taxon>Flavobacteriales</taxon>
        <taxon>Flavobacteriaceae</taxon>
        <taxon>Mariniflexile</taxon>
    </lineage>
</organism>
<comment type="caution">
    <text evidence="2">The sequence shown here is derived from an EMBL/GenBank/DDBJ whole genome shotgun (WGS) entry which is preliminary data.</text>
</comment>
<protein>
    <submittedName>
        <fullName evidence="2">Glycosyltransferase family 2 protein</fullName>
        <ecNumber evidence="2">2.4.-.-</ecNumber>
    </submittedName>
</protein>
<gene>
    <name evidence="2" type="ORF">VP395_10325</name>
</gene>
<evidence type="ECO:0000313" key="2">
    <source>
        <dbReference type="EMBL" id="MEN3324125.1"/>
    </source>
</evidence>
<dbReference type="EMBL" id="JAZHYP010000004">
    <property type="protein sequence ID" value="MEN3324125.1"/>
    <property type="molecule type" value="Genomic_DNA"/>
</dbReference>
<keyword evidence="3" id="KW-1185">Reference proteome</keyword>
<evidence type="ECO:0000313" key="3">
    <source>
        <dbReference type="Proteomes" id="UP001416393"/>
    </source>
</evidence>
<dbReference type="InterPro" id="IPR001173">
    <property type="entry name" value="Glyco_trans_2-like"/>
</dbReference>
<name>A0ABV0ACU0_9FLAO</name>
<accession>A0ABV0ACU0</accession>
<sequence length="329" mass="38071">MIKISVIIPMYKVEQYIQKCIDSVYNQGYKESAFEIIAIDDESPDNSLSLVNEISKNHNNITVVSQKNKGLGGARNTGIEYAKGTYLLFLDADDYLLPNALKEIIDIAIKYDLDILEFGAQGVLPNGAISYEVSKCTNGTIYNGVTYYNNLKYMNSACNKLYNRELLVTNNIKFIEKIYIEDFEFNTRVFFYSKKVMAIKNIVAHYLQSPNSITRNTSKEKKAKMLSDILLVLKVTKEFSQNVNLSNPQVKNYFNTRLSFLNVTIFYQLFKNKNSYKTVLRVKSQLKEQHLFYINNSISDTPKDIFRILMLNNIWLFKITQPLQKLLYK</sequence>
<dbReference type="InterPro" id="IPR029044">
    <property type="entry name" value="Nucleotide-diphossugar_trans"/>
</dbReference>
<dbReference type="SUPFAM" id="SSF53448">
    <property type="entry name" value="Nucleotide-diphospho-sugar transferases"/>
    <property type="match status" value="1"/>
</dbReference>
<evidence type="ECO:0000259" key="1">
    <source>
        <dbReference type="Pfam" id="PF00535"/>
    </source>
</evidence>
<dbReference type="PANTHER" id="PTHR22916:SF3">
    <property type="entry name" value="UDP-GLCNAC:BETAGAL BETA-1,3-N-ACETYLGLUCOSAMINYLTRANSFERASE-LIKE PROTEIN 1"/>
    <property type="match status" value="1"/>
</dbReference>
<dbReference type="CDD" id="cd00761">
    <property type="entry name" value="Glyco_tranf_GTA_type"/>
    <property type="match status" value="1"/>
</dbReference>
<proteinExistence type="predicted"/>
<feature type="domain" description="Glycosyltransferase 2-like" evidence="1">
    <location>
        <begin position="5"/>
        <end position="118"/>
    </location>
</feature>
<dbReference type="GO" id="GO:0016757">
    <property type="term" value="F:glycosyltransferase activity"/>
    <property type="evidence" value="ECO:0007669"/>
    <property type="project" value="UniProtKB-KW"/>
</dbReference>
<keyword evidence="2" id="KW-0808">Transferase</keyword>
<dbReference type="PANTHER" id="PTHR22916">
    <property type="entry name" value="GLYCOSYLTRANSFERASE"/>
    <property type="match status" value="1"/>
</dbReference>
<keyword evidence="2" id="KW-0328">Glycosyltransferase</keyword>
<reference evidence="2 3" key="1">
    <citation type="submission" date="2024-01" db="EMBL/GenBank/DDBJ databases">
        <title>Mariniflexile litorale sp. nov., isolated from the shallow sediments of the Sea of Japan.</title>
        <authorList>
            <person name="Romanenko L."/>
            <person name="Bystritskaya E."/>
            <person name="Isaeva M."/>
        </authorList>
    </citation>
    <scope>NUCLEOTIDE SEQUENCE [LARGE SCALE GENOMIC DNA]</scope>
    <source>
        <strain evidence="2 3">KCTC 32427</strain>
    </source>
</reference>
<dbReference type="EC" id="2.4.-.-" evidence="2"/>
<dbReference type="RefSeq" id="WP_346241932.1">
    <property type="nucleotide sequence ID" value="NZ_JAZHYP010000004.1"/>
</dbReference>